<evidence type="ECO:0000313" key="3">
    <source>
        <dbReference type="Proteomes" id="UP001158050"/>
    </source>
</evidence>
<dbReference type="InterPro" id="IPR013783">
    <property type="entry name" value="Ig-like_fold"/>
</dbReference>
<dbReference type="Gene3D" id="2.60.40.10">
    <property type="entry name" value="Immunoglobulins"/>
    <property type="match status" value="1"/>
</dbReference>
<organism evidence="2 3">
    <name type="scientific">Epilithonimonas pallida</name>
    <dbReference type="NCBI Taxonomy" id="373671"/>
    <lineage>
        <taxon>Bacteria</taxon>
        <taxon>Pseudomonadati</taxon>
        <taxon>Bacteroidota</taxon>
        <taxon>Flavobacteriia</taxon>
        <taxon>Flavobacteriales</taxon>
        <taxon>Weeksellaceae</taxon>
        <taxon>Chryseobacterium group</taxon>
        <taxon>Epilithonimonas</taxon>
    </lineage>
</organism>
<name>A0ABY1R1Z1_9FLAO</name>
<dbReference type="PANTHER" id="PTHR37833">
    <property type="entry name" value="LIPOPROTEIN-RELATED"/>
    <property type="match status" value="1"/>
</dbReference>
<dbReference type="PANTHER" id="PTHR37833:SF1">
    <property type="entry name" value="SIGNAL PEPTIDE PROTEIN"/>
    <property type="match status" value="1"/>
</dbReference>
<evidence type="ECO:0000313" key="2">
    <source>
        <dbReference type="EMBL" id="SMP92165.1"/>
    </source>
</evidence>
<feature type="signal peptide" evidence="1">
    <location>
        <begin position="1"/>
        <end position="19"/>
    </location>
</feature>
<proteinExistence type="predicted"/>
<accession>A0ABY1R1Z1</accession>
<dbReference type="EMBL" id="FXUO01000003">
    <property type="protein sequence ID" value="SMP92165.1"/>
    <property type="molecule type" value="Genomic_DNA"/>
</dbReference>
<keyword evidence="3" id="KW-1185">Reference proteome</keyword>
<keyword evidence="1" id="KW-0732">Signal</keyword>
<reference evidence="2 3" key="1">
    <citation type="submission" date="2017-05" db="EMBL/GenBank/DDBJ databases">
        <authorList>
            <person name="Varghese N."/>
            <person name="Submissions S."/>
        </authorList>
    </citation>
    <scope>NUCLEOTIDE SEQUENCE [LARGE SCALE GENOMIC DNA]</scope>
    <source>
        <strain evidence="2 3">DSM 18015</strain>
    </source>
</reference>
<gene>
    <name evidence="2" type="ORF">SAMN05421679_103497</name>
</gene>
<dbReference type="Pfam" id="PF07610">
    <property type="entry name" value="DUF1573"/>
    <property type="match status" value="1"/>
</dbReference>
<protein>
    <recommendedName>
        <fullName evidence="4">DUF1573 domain-containing protein</fullName>
    </recommendedName>
</protein>
<dbReference type="RefSeq" id="WP_283416465.1">
    <property type="nucleotide sequence ID" value="NZ_FXUO01000003.1"/>
</dbReference>
<sequence>MKKILAGLFMTGAIAFASAQTISFDKTTFDYGNVKAGSDGHRFFTVKNTGDKPLIISEVKPSCGCTTPEWSKDPILPGKSAQIKVGYNTGIKGSFNKLIEVYSNDPQNNRSVLYIKGTVEDLAGENAEAKLTAAPEAKAVAQVKAIPATDSNSRAAKKAVKKVEAAK</sequence>
<dbReference type="InterPro" id="IPR011467">
    <property type="entry name" value="DUF1573"/>
</dbReference>
<comment type="caution">
    <text evidence="2">The sequence shown here is derived from an EMBL/GenBank/DDBJ whole genome shotgun (WGS) entry which is preliminary data.</text>
</comment>
<evidence type="ECO:0000256" key="1">
    <source>
        <dbReference type="SAM" id="SignalP"/>
    </source>
</evidence>
<feature type="chain" id="PRO_5047114300" description="DUF1573 domain-containing protein" evidence="1">
    <location>
        <begin position="20"/>
        <end position="167"/>
    </location>
</feature>
<dbReference type="Proteomes" id="UP001158050">
    <property type="component" value="Unassembled WGS sequence"/>
</dbReference>
<evidence type="ECO:0008006" key="4">
    <source>
        <dbReference type="Google" id="ProtNLM"/>
    </source>
</evidence>